<evidence type="ECO:0000256" key="9">
    <source>
        <dbReference type="HAMAP-Rule" id="MF_00336"/>
    </source>
</evidence>
<keyword evidence="2 9" id="KW-0436">Ligase</keyword>
<dbReference type="SUPFAM" id="SSF52540">
    <property type="entry name" value="P-loop containing nucleoside triphosphate hydrolases"/>
    <property type="match status" value="1"/>
</dbReference>
<protein>
    <recommendedName>
        <fullName evidence="9">ATP-dependent dethiobiotin synthetase BioD</fullName>
        <ecNumber evidence="9">6.3.3.3</ecNumber>
    </recommendedName>
    <alternativeName>
        <fullName evidence="9">DTB synthetase</fullName>
        <shortName evidence="9">DTBS</shortName>
    </alternativeName>
    <alternativeName>
        <fullName evidence="9">Dethiobiotin synthase</fullName>
    </alternativeName>
</protein>
<evidence type="ECO:0000256" key="4">
    <source>
        <dbReference type="ARBA" id="ARBA00022741"/>
    </source>
</evidence>
<keyword evidence="5 9" id="KW-0093">Biotin biosynthesis</keyword>
<evidence type="ECO:0000313" key="11">
    <source>
        <dbReference type="Proteomes" id="UP000006919"/>
    </source>
</evidence>
<proteinExistence type="inferred from homology"/>
<dbReference type="UniPathway" id="UPA00078">
    <property type="reaction ID" value="UER00161"/>
</dbReference>
<dbReference type="PANTHER" id="PTHR43210">
    <property type="entry name" value="DETHIOBIOTIN SYNTHETASE"/>
    <property type="match status" value="1"/>
</dbReference>
<dbReference type="InterPro" id="IPR004472">
    <property type="entry name" value="DTB_synth_BioD"/>
</dbReference>
<dbReference type="OrthoDB" id="9802097at2"/>
<feature type="active site" evidence="9">
    <location>
        <position position="38"/>
    </location>
</feature>
<evidence type="ECO:0000256" key="8">
    <source>
        <dbReference type="ARBA" id="ARBA00047386"/>
    </source>
</evidence>
<dbReference type="PIRSF" id="PIRSF006755">
    <property type="entry name" value="DTB_synth"/>
    <property type="match status" value="1"/>
</dbReference>
<evidence type="ECO:0000256" key="3">
    <source>
        <dbReference type="ARBA" id="ARBA00022723"/>
    </source>
</evidence>
<comment type="function">
    <text evidence="9">Catalyzes a mechanistically unusual reaction, the ATP-dependent insertion of CO2 between the N7 and N8 nitrogen atoms of 7,8-diaminopelargonic acid (DAPA, also called 7,8-diammoniononanoate) to form a ureido ring.</text>
</comment>
<dbReference type="AlphaFoldDB" id="E6UIC4"/>
<dbReference type="STRING" id="697329.Rumal_1685"/>
<comment type="caution">
    <text evidence="9">Lacks conserved residue(s) required for the propagation of feature annotation.</text>
</comment>
<feature type="binding site" evidence="9">
    <location>
        <position position="56"/>
    </location>
    <ligand>
        <name>ATP</name>
        <dbReference type="ChEBI" id="CHEBI:30616"/>
    </ligand>
</feature>
<evidence type="ECO:0000256" key="1">
    <source>
        <dbReference type="ARBA" id="ARBA00022490"/>
    </source>
</evidence>
<dbReference type="EMBL" id="CP002403">
    <property type="protein sequence ID" value="ADU22185.1"/>
    <property type="molecule type" value="Genomic_DNA"/>
</dbReference>
<dbReference type="GO" id="GO:0000287">
    <property type="term" value="F:magnesium ion binding"/>
    <property type="evidence" value="ECO:0007669"/>
    <property type="project" value="UniProtKB-UniRule"/>
</dbReference>
<dbReference type="Gene3D" id="3.40.50.300">
    <property type="entry name" value="P-loop containing nucleotide triphosphate hydrolases"/>
    <property type="match status" value="1"/>
</dbReference>
<evidence type="ECO:0000256" key="6">
    <source>
        <dbReference type="ARBA" id="ARBA00022840"/>
    </source>
</evidence>
<dbReference type="RefSeq" id="WP_013498350.1">
    <property type="nucleotide sequence ID" value="NC_014833.1"/>
</dbReference>
<feature type="binding site" evidence="9">
    <location>
        <position position="56"/>
    </location>
    <ligand>
        <name>Mg(2+)</name>
        <dbReference type="ChEBI" id="CHEBI:18420"/>
    </ligand>
</feature>
<organism evidence="10 11">
    <name type="scientific">Ruminococcus albus (strain ATCC 27210 / DSM 20455 / JCM 14654 / NCDO 2250 / 7)</name>
    <dbReference type="NCBI Taxonomy" id="697329"/>
    <lineage>
        <taxon>Bacteria</taxon>
        <taxon>Bacillati</taxon>
        <taxon>Bacillota</taxon>
        <taxon>Clostridia</taxon>
        <taxon>Eubacteriales</taxon>
        <taxon>Oscillospiraceae</taxon>
        <taxon>Ruminococcus</taxon>
    </lineage>
</organism>
<comment type="cofactor">
    <cofactor evidence="9">
        <name>Mg(2+)</name>
        <dbReference type="ChEBI" id="CHEBI:18420"/>
    </cofactor>
</comment>
<comment type="catalytic activity">
    <reaction evidence="9">
        <text>(7R,8S)-7,8-diammoniononanoate + CO2 + ATP = (4R,5S)-dethiobiotin + ADP + phosphate + 3 H(+)</text>
        <dbReference type="Rhea" id="RHEA:15805"/>
        <dbReference type="ChEBI" id="CHEBI:15378"/>
        <dbReference type="ChEBI" id="CHEBI:16526"/>
        <dbReference type="ChEBI" id="CHEBI:30616"/>
        <dbReference type="ChEBI" id="CHEBI:43474"/>
        <dbReference type="ChEBI" id="CHEBI:149469"/>
        <dbReference type="ChEBI" id="CHEBI:149473"/>
        <dbReference type="ChEBI" id="CHEBI:456216"/>
        <dbReference type="EC" id="6.3.3.3"/>
    </reaction>
</comment>
<feature type="binding site" evidence="9">
    <location>
        <position position="42"/>
    </location>
    <ligand>
        <name>substrate</name>
    </ligand>
</feature>
<dbReference type="HOGENOM" id="CLU_072551_3_0_9"/>
<reference evidence="10 11" key="1">
    <citation type="journal article" date="2011" name="J. Bacteriol.">
        <title>Complete genome of the cellulolytic ruminal bacterium Ruminococcus albus 7.</title>
        <authorList>
            <person name="Suen G."/>
            <person name="Stevenson D.M."/>
            <person name="Bruce D.C."/>
            <person name="Chertkov O."/>
            <person name="Copeland A."/>
            <person name="Cheng J.F."/>
            <person name="Detter C."/>
            <person name="Detter J.C."/>
            <person name="Goodwin L.A."/>
            <person name="Han C.S."/>
            <person name="Hauser L.J."/>
            <person name="Ivanova N.N."/>
            <person name="Kyrpides N.C."/>
            <person name="Land M.L."/>
            <person name="Lapidus A."/>
            <person name="Lucas S."/>
            <person name="Ovchinnikova G."/>
            <person name="Pitluck S."/>
            <person name="Tapia R."/>
            <person name="Woyke T."/>
            <person name="Boyum J."/>
            <person name="Mead D."/>
            <person name="Weimer P.J."/>
        </authorList>
    </citation>
    <scope>NUCLEOTIDE SEQUENCE [LARGE SCALE GENOMIC DNA]</scope>
    <source>
        <strain evidence="11">ATCC 27210 / DSM 20455 / JCM 14654 / NCDO 2250 / 7</strain>
    </source>
</reference>
<comment type="subunit">
    <text evidence="9">Homodimer.</text>
</comment>
<dbReference type="EC" id="6.3.3.3" evidence="9"/>
<feature type="binding site" evidence="9">
    <location>
        <begin position="180"/>
        <end position="181"/>
    </location>
    <ligand>
        <name>ATP</name>
        <dbReference type="ChEBI" id="CHEBI:30616"/>
    </ligand>
</feature>
<feature type="binding site" evidence="9">
    <location>
        <begin position="117"/>
        <end position="120"/>
    </location>
    <ligand>
        <name>ATP</name>
        <dbReference type="ChEBI" id="CHEBI:30616"/>
    </ligand>
</feature>
<keyword evidence="6 9" id="KW-0067">ATP-binding</keyword>
<keyword evidence="4 9" id="KW-0547">Nucleotide-binding</keyword>
<comment type="catalytic activity">
    <reaction evidence="8">
        <text>(7R,8S)-8-amino-7-(carboxyamino)nonanoate + ATP = (4R,5S)-dethiobiotin + ADP + phosphate + H(+)</text>
        <dbReference type="Rhea" id="RHEA:63684"/>
        <dbReference type="ChEBI" id="CHEBI:15378"/>
        <dbReference type="ChEBI" id="CHEBI:30616"/>
        <dbReference type="ChEBI" id="CHEBI:43474"/>
        <dbReference type="ChEBI" id="CHEBI:149470"/>
        <dbReference type="ChEBI" id="CHEBI:149473"/>
        <dbReference type="ChEBI" id="CHEBI:456216"/>
    </reaction>
</comment>
<evidence type="ECO:0000256" key="5">
    <source>
        <dbReference type="ARBA" id="ARBA00022756"/>
    </source>
</evidence>
<comment type="subcellular location">
    <subcellularLocation>
        <location evidence="9">Cytoplasm</location>
    </subcellularLocation>
</comment>
<sequence length="232" mass="25317">MNKGLFITGTGTDIGKTYVTALLVKKLHDSGYDTAYFKAAVSGNRRDDMGRLIPGDAAYVKEISGISQPIDSMCPYVYEAAVSPHLASRTEGSPVEIATVKTQYEKLCKKYKYVICEGSGGIVCPIRYDDKKIMLEDIINTLDLPAVIVADAGLGTINSVVLTCEYMKTHGLEKRGIIFNNFHKGDAMEEDNKFMCEEITGIPVIACVAENDKDISLSAEDIIKLSERGEGI</sequence>
<dbReference type="GO" id="GO:0009102">
    <property type="term" value="P:biotin biosynthetic process"/>
    <property type="evidence" value="ECO:0007669"/>
    <property type="project" value="UniProtKB-UniRule"/>
</dbReference>
<feature type="binding site" evidence="9">
    <location>
        <begin position="13"/>
        <end position="18"/>
    </location>
    <ligand>
        <name>ATP</name>
        <dbReference type="ChEBI" id="CHEBI:30616"/>
    </ligand>
</feature>
<feature type="binding site" evidence="9">
    <location>
        <position position="117"/>
    </location>
    <ligand>
        <name>Mg(2+)</name>
        <dbReference type="ChEBI" id="CHEBI:18420"/>
    </ligand>
</feature>
<accession>E6UIC4</accession>
<comment type="pathway">
    <text evidence="9">Cofactor biosynthesis; biotin biosynthesis; biotin from 7,8-diaminononanoate: step 1/2.</text>
</comment>
<gene>
    <name evidence="9" type="primary">bioD</name>
    <name evidence="10" type="ordered locus">Rumal_1685</name>
</gene>
<evidence type="ECO:0000313" key="10">
    <source>
        <dbReference type="EMBL" id="ADU22185.1"/>
    </source>
</evidence>
<dbReference type="GO" id="GO:0005829">
    <property type="term" value="C:cytosol"/>
    <property type="evidence" value="ECO:0007669"/>
    <property type="project" value="TreeGrafter"/>
</dbReference>
<dbReference type="GO" id="GO:0005524">
    <property type="term" value="F:ATP binding"/>
    <property type="evidence" value="ECO:0007669"/>
    <property type="project" value="UniProtKB-UniRule"/>
</dbReference>
<dbReference type="HAMAP" id="MF_00336">
    <property type="entry name" value="BioD"/>
    <property type="match status" value="1"/>
</dbReference>
<name>E6UIC4_RUMA7</name>
<dbReference type="GO" id="GO:0004141">
    <property type="term" value="F:dethiobiotin synthase activity"/>
    <property type="evidence" value="ECO:0007669"/>
    <property type="project" value="UniProtKB-UniRule"/>
</dbReference>
<comment type="similarity">
    <text evidence="9">Belongs to the dethiobiotin synthetase family.</text>
</comment>
<dbReference type="KEGG" id="ral:Rumal_1685"/>
<keyword evidence="3 9" id="KW-0479">Metal-binding</keyword>
<evidence type="ECO:0000256" key="7">
    <source>
        <dbReference type="ARBA" id="ARBA00022842"/>
    </source>
</evidence>
<evidence type="ECO:0000256" key="2">
    <source>
        <dbReference type="ARBA" id="ARBA00022598"/>
    </source>
</evidence>
<dbReference type="NCBIfam" id="TIGR00347">
    <property type="entry name" value="bioD"/>
    <property type="match status" value="1"/>
</dbReference>
<keyword evidence="1 9" id="KW-0963">Cytoplasm</keyword>
<keyword evidence="7 9" id="KW-0460">Magnesium</keyword>
<feature type="binding site" evidence="9">
    <location>
        <position position="17"/>
    </location>
    <ligand>
        <name>Mg(2+)</name>
        <dbReference type="ChEBI" id="CHEBI:18420"/>
    </ligand>
</feature>
<dbReference type="eggNOG" id="COG0132">
    <property type="taxonomic scope" value="Bacteria"/>
</dbReference>
<dbReference type="Pfam" id="PF13500">
    <property type="entry name" value="AAA_26"/>
    <property type="match status" value="1"/>
</dbReference>
<dbReference type="Proteomes" id="UP000006919">
    <property type="component" value="Chromosome"/>
</dbReference>
<dbReference type="PANTHER" id="PTHR43210:SF2">
    <property type="entry name" value="ATP-DEPENDENT DETHIOBIOTIN SYNTHETASE BIOD 2"/>
    <property type="match status" value="1"/>
</dbReference>
<dbReference type="CDD" id="cd03109">
    <property type="entry name" value="DTBS"/>
    <property type="match status" value="1"/>
</dbReference>
<dbReference type="InterPro" id="IPR027417">
    <property type="entry name" value="P-loop_NTPase"/>
</dbReference>